<dbReference type="Gene3D" id="3.60.160.10">
    <property type="entry name" value="Mitochondrial biogenesis AIM24"/>
    <property type="match status" value="1"/>
</dbReference>
<dbReference type="NCBIfam" id="TIGR00266">
    <property type="entry name" value="TIGR00266 family protein"/>
    <property type="match status" value="1"/>
</dbReference>
<reference evidence="1 2" key="1">
    <citation type="submission" date="2024-03" db="EMBL/GenBank/DDBJ databases">
        <title>The Genome Sequence of Enterococcus sp. DIV2402.</title>
        <authorList>
            <consortium name="The Broad Institute Genomics Platform"/>
            <consortium name="The Broad Institute Microbial Omics Core"/>
            <consortium name="The Broad Institute Genomic Center for Infectious Diseases"/>
            <person name="Earl A."/>
            <person name="Manson A."/>
            <person name="Gilmore M."/>
            <person name="Schwartman J."/>
            <person name="Shea T."/>
            <person name="Abouelleil A."/>
            <person name="Cao P."/>
            <person name="Chapman S."/>
            <person name="Cusick C."/>
            <person name="Young S."/>
            <person name="Neafsey D."/>
            <person name="Nusbaum C."/>
            <person name="Birren B."/>
        </authorList>
    </citation>
    <scope>NUCLEOTIDE SEQUENCE [LARGE SCALE GENOMIC DNA]</scope>
    <source>
        <strain evidence="1 2">DIV2402</strain>
    </source>
</reference>
<gene>
    <name evidence="1" type="ORF">DOK78_002944</name>
</gene>
<proteinExistence type="predicted"/>
<dbReference type="InterPro" id="IPR036983">
    <property type="entry name" value="AIM24_sf"/>
</dbReference>
<evidence type="ECO:0008006" key="3">
    <source>
        <dbReference type="Google" id="ProtNLM"/>
    </source>
</evidence>
<accession>A0ABZ2SR92</accession>
<dbReference type="InterPro" id="IPR002838">
    <property type="entry name" value="AIM24"/>
</dbReference>
<dbReference type="Pfam" id="PF01987">
    <property type="entry name" value="AIM24"/>
    <property type="match status" value="1"/>
</dbReference>
<name>A0ABZ2SR92_9ENTE</name>
<dbReference type="PANTHER" id="PTHR43657">
    <property type="entry name" value="TRYPTOPHAN RNA-BINDING ATTENUATOR PROTEIN-LIKE PROTEIN"/>
    <property type="match status" value="1"/>
</dbReference>
<dbReference type="SUPFAM" id="SSF51219">
    <property type="entry name" value="TRAP-like"/>
    <property type="match status" value="1"/>
</dbReference>
<dbReference type="Proteomes" id="UP000664701">
    <property type="component" value="Chromosome"/>
</dbReference>
<dbReference type="PANTHER" id="PTHR43657:SF1">
    <property type="entry name" value="ALTERED INHERITANCE OF MITOCHONDRIA PROTEIN 24, MITOCHONDRIAL"/>
    <property type="match status" value="1"/>
</dbReference>
<protein>
    <recommendedName>
        <fullName evidence="3">TIGR00266 family protein</fullName>
    </recommendedName>
</protein>
<dbReference type="RefSeq" id="WP_207942126.1">
    <property type="nucleotide sequence ID" value="NZ_CP147251.1"/>
</dbReference>
<dbReference type="EMBL" id="CP147251">
    <property type="protein sequence ID" value="WYJ78287.1"/>
    <property type="molecule type" value="Genomic_DNA"/>
</dbReference>
<dbReference type="InterPro" id="IPR016031">
    <property type="entry name" value="Trp_RNA-bd_attenuator-like_dom"/>
</dbReference>
<evidence type="ECO:0000313" key="2">
    <source>
        <dbReference type="Proteomes" id="UP000664701"/>
    </source>
</evidence>
<keyword evidence="2" id="KW-1185">Reference proteome</keyword>
<evidence type="ECO:0000313" key="1">
    <source>
        <dbReference type="EMBL" id="WYJ78287.1"/>
    </source>
</evidence>
<organism evidence="1 2">
    <name type="scientific">Candidatus Enterococcus lowellii</name>
    <dbReference type="NCBI Taxonomy" id="2230877"/>
    <lineage>
        <taxon>Bacteria</taxon>
        <taxon>Bacillati</taxon>
        <taxon>Bacillota</taxon>
        <taxon>Bacilli</taxon>
        <taxon>Lactobacillales</taxon>
        <taxon>Enterococcaceae</taxon>
        <taxon>Enterococcus</taxon>
    </lineage>
</organism>
<sequence length="232" mass="24616">MNFELTGGTAYPMAVIQMERGDVINIERGAMAYSRNVEIKGRMNSNNRSGLGGLMSAIGRSITSGESMFITEATATGNGAELAVAPSNIGKIEKLTIGVTQYRLNTGAYLASDSSVHYNMVRQDVGKAIFAGTGGLFVMETSGTGDLLISSFGDIVELTVEPGKPLTVDNEHVLAWSADLDYNIRIASGMFGFTSGEGIVNEFNGSGTVYVQTRNVRNLAESLQNYLSTGGK</sequence>